<gene>
    <name evidence="2" type="ORF">HGRIS_004951</name>
</gene>
<feature type="domain" description="Protein kinase" evidence="1">
    <location>
        <begin position="10"/>
        <end position="307"/>
    </location>
</feature>
<dbReference type="Gene3D" id="1.10.510.10">
    <property type="entry name" value="Transferase(Phosphotransferase) domain 1"/>
    <property type="match status" value="1"/>
</dbReference>
<dbReference type="InterPro" id="IPR000719">
    <property type="entry name" value="Prot_kinase_dom"/>
</dbReference>
<dbReference type="InterPro" id="IPR008266">
    <property type="entry name" value="Tyr_kinase_AS"/>
</dbReference>
<reference evidence="3" key="1">
    <citation type="submission" date="2024-06" db="EMBL/GenBank/DDBJ databases">
        <title>Multi-omics analyses provide insights into the biosynthesis of the anticancer antibiotic pleurotin in Hohenbuehelia grisea.</title>
        <authorList>
            <person name="Weaver J.A."/>
            <person name="Alberti F."/>
        </authorList>
    </citation>
    <scope>NUCLEOTIDE SEQUENCE [LARGE SCALE GENOMIC DNA]</scope>
    <source>
        <strain evidence="3">T-177</strain>
    </source>
</reference>
<dbReference type="SUPFAM" id="SSF56112">
    <property type="entry name" value="Protein kinase-like (PK-like)"/>
    <property type="match status" value="1"/>
</dbReference>
<dbReference type="PROSITE" id="PS00109">
    <property type="entry name" value="PROTEIN_KINASE_TYR"/>
    <property type="match status" value="1"/>
</dbReference>
<accession>A0ABR3JEB8</accession>
<proteinExistence type="predicted"/>
<evidence type="ECO:0000313" key="3">
    <source>
        <dbReference type="Proteomes" id="UP001556367"/>
    </source>
</evidence>
<dbReference type="Pfam" id="PF07714">
    <property type="entry name" value="PK_Tyr_Ser-Thr"/>
    <property type="match status" value="1"/>
</dbReference>
<dbReference type="EMBL" id="JASNQZ010000008">
    <property type="protein sequence ID" value="KAL0953762.1"/>
    <property type="molecule type" value="Genomic_DNA"/>
</dbReference>
<organism evidence="2 3">
    <name type="scientific">Hohenbuehelia grisea</name>
    <dbReference type="NCBI Taxonomy" id="104357"/>
    <lineage>
        <taxon>Eukaryota</taxon>
        <taxon>Fungi</taxon>
        <taxon>Dikarya</taxon>
        <taxon>Basidiomycota</taxon>
        <taxon>Agaricomycotina</taxon>
        <taxon>Agaricomycetes</taxon>
        <taxon>Agaricomycetidae</taxon>
        <taxon>Agaricales</taxon>
        <taxon>Pleurotineae</taxon>
        <taxon>Pleurotaceae</taxon>
        <taxon>Hohenbuehelia</taxon>
    </lineage>
</organism>
<keyword evidence="3" id="KW-1185">Reference proteome</keyword>
<sequence length="355" mass="40044">MATDVSDRLQNLRACMDRGGGQAVLYLATLKTDGGEDQEVALRVYGERDVHFAAAARKYLEAAFPRWSLVDHPNLAPILGVVVKKRFFLPPIVVPYYTRGTLWSHIVRQRKTSLSQDDISERLLWCLEIARAIEYLHTLDPPIIHSDLRCANIFLDNDGHVRVSEYGLMATLPADAPEHIWAPRSAGHALYRWMAPESMTTKLSPNRVDPPTGYSLATDVWAFGMTVLEIFTARSPYAQDVTDKDGTHPQAKGDIEVYKLIPAGVLPPLTGFLGDTPAMRNLLLRCWSRNPKKRPSMSEVRRALERLNGIEPADHDPPPAVESYLLAIFRTVISGSYAKLRDMFGFFYRLFRWPV</sequence>
<name>A0ABR3JEB8_9AGAR</name>
<dbReference type="InterPro" id="IPR001245">
    <property type="entry name" value="Ser-Thr/Tyr_kinase_cat_dom"/>
</dbReference>
<dbReference type="PANTHER" id="PTHR44329">
    <property type="entry name" value="SERINE/THREONINE-PROTEIN KINASE TNNI3K-RELATED"/>
    <property type="match status" value="1"/>
</dbReference>
<comment type="caution">
    <text evidence="2">The sequence shown here is derived from an EMBL/GenBank/DDBJ whole genome shotgun (WGS) entry which is preliminary data.</text>
</comment>
<dbReference type="PROSITE" id="PS50011">
    <property type="entry name" value="PROTEIN_KINASE_DOM"/>
    <property type="match status" value="1"/>
</dbReference>
<dbReference type="InterPro" id="IPR011009">
    <property type="entry name" value="Kinase-like_dom_sf"/>
</dbReference>
<evidence type="ECO:0000313" key="2">
    <source>
        <dbReference type="EMBL" id="KAL0953762.1"/>
    </source>
</evidence>
<protein>
    <recommendedName>
        <fullName evidence="1">Protein kinase domain-containing protein</fullName>
    </recommendedName>
</protein>
<evidence type="ECO:0000259" key="1">
    <source>
        <dbReference type="PROSITE" id="PS50011"/>
    </source>
</evidence>
<dbReference type="InterPro" id="IPR051681">
    <property type="entry name" value="Ser/Thr_Kinases-Pseudokinases"/>
</dbReference>
<dbReference type="Proteomes" id="UP001556367">
    <property type="component" value="Unassembled WGS sequence"/>
</dbReference>